<dbReference type="Proteomes" id="UP001565283">
    <property type="component" value="Unassembled WGS sequence"/>
</dbReference>
<keyword evidence="2" id="KW-1185">Reference proteome</keyword>
<organism evidence="1 2">
    <name type="scientific">Lactococcus ileimucosae</name>
    <dbReference type="NCBI Taxonomy" id="2941329"/>
    <lineage>
        <taxon>Bacteria</taxon>
        <taxon>Bacillati</taxon>
        <taxon>Bacillota</taxon>
        <taxon>Bacilli</taxon>
        <taxon>Lactobacillales</taxon>
        <taxon>Streptococcaceae</taxon>
        <taxon>Lactococcus</taxon>
    </lineage>
</organism>
<name>A0ABV4D5D4_9LACT</name>
<accession>A0ABV4D5D4</accession>
<reference evidence="1 2" key="1">
    <citation type="submission" date="2024-03" db="EMBL/GenBank/DDBJ databases">
        <title>Mouse gut bacterial collection (mGBC) of GemPharmatech.</title>
        <authorList>
            <person name="He Y."/>
            <person name="Dong L."/>
            <person name="Wu D."/>
            <person name="Gao X."/>
            <person name="Lin Z."/>
        </authorList>
    </citation>
    <scope>NUCLEOTIDE SEQUENCE [LARGE SCALE GENOMIC DNA]</scope>
    <source>
        <strain evidence="1 2">61-15</strain>
    </source>
</reference>
<comment type="caution">
    <text evidence="1">The sequence shown here is derived from an EMBL/GenBank/DDBJ whole genome shotgun (WGS) entry which is preliminary data.</text>
</comment>
<dbReference type="EMBL" id="JBCLSH010000023">
    <property type="protein sequence ID" value="MEY8443963.1"/>
    <property type="molecule type" value="Genomic_DNA"/>
</dbReference>
<sequence>MDTIDEIIKNAQKEIQKIKIRSKGWDSLVNGSEQRLKVQKNAELEAEQAKQSLSKNSDALKKSIKGNFANKLTETFEKQKQTLENI</sequence>
<protein>
    <submittedName>
        <fullName evidence="1">Uncharacterized protein</fullName>
    </submittedName>
</protein>
<gene>
    <name evidence="1" type="ORF">AALA52_06885</name>
</gene>
<evidence type="ECO:0000313" key="1">
    <source>
        <dbReference type="EMBL" id="MEY8443963.1"/>
    </source>
</evidence>
<evidence type="ECO:0000313" key="2">
    <source>
        <dbReference type="Proteomes" id="UP001565283"/>
    </source>
</evidence>
<dbReference type="RefSeq" id="WP_369948479.1">
    <property type="nucleotide sequence ID" value="NZ_JBCLSH010000023.1"/>
</dbReference>
<proteinExistence type="predicted"/>